<evidence type="ECO:0000256" key="4">
    <source>
        <dbReference type="ARBA" id="ARBA00022679"/>
    </source>
</evidence>
<keyword evidence="7" id="KW-0067">ATP-binding</keyword>
<keyword evidence="5" id="KW-0547">Nucleotide-binding</keyword>
<dbReference type="Gene3D" id="1.10.510.10">
    <property type="entry name" value="Transferase(Phosphotransferase) domain 1"/>
    <property type="match status" value="1"/>
</dbReference>
<feature type="compositionally biased region" description="Basic and acidic residues" evidence="10">
    <location>
        <begin position="293"/>
        <end position="302"/>
    </location>
</feature>
<dbReference type="Gene3D" id="3.30.200.20">
    <property type="entry name" value="Phosphorylase Kinase, domain 1"/>
    <property type="match status" value="1"/>
</dbReference>
<comment type="catalytic activity">
    <reaction evidence="8">
        <text>L-threonyl-[protein] + ATP = O-phospho-L-threonyl-[protein] + ADP + H(+)</text>
        <dbReference type="Rhea" id="RHEA:46608"/>
        <dbReference type="Rhea" id="RHEA-COMP:11060"/>
        <dbReference type="Rhea" id="RHEA-COMP:11605"/>
        <dbReference type="ChEBI" id="CHEBI:15378"/>
        <dbReference type="ChEBI" id="CHEBI:30013"/>
        <dbReference type="ChEBI" id="CHEBI:30616"/>
        <dbReference type="ChEBI" id="CHEBI:61977"/>
        <dbReference type="ChEBI" id="CHEBI:456216"/>
        <dbReference type="EC" id="2.7.11.1"/>
    </reaction>
</comment>
<keyword evidence="3" id="KW-0723">Serine/threonine-protein kinase</keyword>
<accession>A0A813NWA1</accession>
<dbReference type="AlphaFoldDB" id="A0A813NWA1"/>
<dbReference type="Proteomes" id="UP000663877">
    <property type="component" value="Unassembled WGS sequence"/>
</dbReference>
<keyword evidence="4" id="KW-0808">Transferase</keyword>
<dbReference type="EC" id="2.7.11.1" evidence="2"/>
<dbReference type="FunFam" id="3.30.200.20:FF:000097">
    <property type="entry name" value="Probable serine/threonine-protein kinase nek1"/>
    <property type="match status" value="1"/>
</dbReference>
<evidence type="ECO:0000313" key="15">
    <source>
        <dbReference type="Proteomes" id="UP000663877"/>
    </source>
</evidence>
<dbReference type="GO" id="GO:0004674">
    <property type="term" value="F:protein serine/threonine kinase activity"/>
    <property type="evidence" value="ECO:0007669"/>
    <property type="project" value="UniProtKB-KW"/>
</dbReference>
<keyword evidence="14" id="KW-1185">Reference proteome</keyword>
<keyword evidence="6" id="KW-0418">Kinase</keyword>
<dbReference type="PROSITE" id="PS50011">
    <property type="entry name" value="PROTEIN_KINASE_DOM"/>
    <property type="match status" value="1"/>
</dbReference>
<dbReference type="SUPFAM" id="SSF56112">
    <property type="entry name" value="Protein kinase-like (PK-like)"/>
    <property type="match status" value="1"/>
</dbReference>
<dbReference type="PANTHER" id="PTHR44899">
    <property type="entry name" value="CAMK FAMILY PROTEIN KINASE"/>
    <property type="match status" value="1"/>
</dbReference>
<evidence type="ECO:0000256" key="3">
    <source>
        <dbReference type="ARBA" id="ARBA00022527"/>
    </source>
</evidence>
<organism evidence="12 15">
    <name type="scientific">Adineta steineri</name>
    <dbReference type="NCBI Taxonomy" id="433720"/>
    <lineage>
        <taxon>Eukaryota</taxon>
        <taxon>Metazoa</taxon>
        <taxon>Spiralia</taxon>
        <taxon>Gnathifera</taxon>
        <taxon>Rotifera</taxon>
        <taxon>Eurotatoria</taxon>
        <taxon>Bdelloidea</taxon>
        <taxon>Adinetida</taxon>
        <taxon>Adinetidae</taxon>
        <taxon>Adineta</taxon>
    </lineage>
</organism>
<evidence type="ECO:0000256" key="7">
    <source>
        <dbReference type="ARBA" id="ARBA00022840"/>
    </source>
</evidence>
<evidence type="ECO:0000256" key="2">
    <source>
        <dbReference type="ARBA" id="ARBA00012513"/>
    </source>
</evidence>
<evidence type="ECO:0000313" key="12">
    <source>
        <dbReference type="EMBL" id="CAF0743713.1"/>
    </source>
</evidence>
<evidence type="ECO:0000256" key="10">
    <source>
        <dbReference type="SAM" id="MobiDB-lite"/>
    </source>
</evidence>
<feature type="region of interest" description="Disordered" evidence="10">
    <location>
        <begin position="279"/>
        <end position="302"/>
    </location>
</feature>
<dbReference type="GO" id="GO:0005524">
    <property type="term" value="F:ATP binding"/>
    <property type="evidence" value="ECO:0007669"/>
    <property type="project" value="UniProtKB-KW"/>
</dbReference>
<feature type="domain" description="Protein kinase" evidence="11">
    <location>
        <begin position="17"/>
        <end position="276"/>
    </location>
</feature>
<dbReference type="CDD" id="cd08215">
    <property type="entry name" value="STKc_Nek"/>
    <property type="match status" value="1"/>
</dbReference>
<dbReference type="EMBL" id="CAJNOI010000004">
    <property type="protein sequence ID" value="CAF0743713.1"/>
    <property type="molecule type" value="Genomic_DNA"/>
</dbReference>
<dbReference type="InterPro" id="IPR051131">
    <property type="entry name" value="NEK_Ser/Thr_kinase_NIMA"/>
</dbReference>
<evidence type="ECO:0000313" key="13">
    <source>
        <dbReference type="EMBL" id="CAF0969188.1"/>
    </source>
</evidence>
<evidence type="ECO:0000256" key="5">
    <source>
        <dbReference type="ARBA" id="ARBA00022741"/>
    </source>
</evidence>
<evidence type="ECO:0000256" key="1">
    <source>
        <dbReference type="ARBA" id="ARBA00010886"/>
    </source>
</evidence>
<dbReference type="InterPro" id="IPR000719">
    <property type="entry name" value="Prot_kinase_dom"/>
</dbReference>
<proteinExistence type="inferred from homology"/>
<protein>
    <recommendedName>
        <fullName evidence="2">non-specific serine/threonine protein kinase</fullName>
        <ecNumber evidence="2">2.7.11.1</ecNumber>
    </recommendedName>
</protein>
<evidence type="ECO:0000256" key="8">
    <source>
        <dbReference type="ARBA" id="ARBA00047899"/>
    </source>
</evidence>
<dbReference type="SMART" id="SM00220">
    <property type="entry name" value="S_TKc"/>
    <property type="match status" value="1"/>
</dbReference>
<name>A0A813NWA1_9BILA</name>
<comment type="caution">
    <text evidence="12">The sequence shown here is derived from an EMBL/GenBank/DDBJ whole genome shotgun (WGS) entry which is preliminary data.</text>
</comment>
<dbReference type="InterPro" id="IPR008271">
    <property type="entry name" value="Ser/Thr_kinase_AS"/>
</dbReference>
<dbReference type="EMBL" id="CAJNOM010000067">
    <property type="protein sequence ID" value="CAF0969188.1"/>
    <property type="molecule type" value="Genomic_DNA"/>
</dbReference>
<gene>
    <name evidence="12" type="ORF">BJG266_LOCUS2016</name>
    <name evidence="13" type="ORF">QVE165_LOCUS13245</name>
</gene>
<sequence length="462" mass="53397">MCTPDEAVQHTMYANRYQQIKKLGQGSFGTAYLVHDTKSKHEKKVLKAIFIEDVSPNESLDAEHEASILARLRHPNIVRFYDSFMDANHFCIVTEYCEDGDLDQYLKSLRKQRSRLQMDQVIDLFIQLVSAINFLHSKKILHRDIKTSNIFLKRNHIKLGDFGISRLMMNTLDKASTFIGTPYYMSPETLRFDGYNMKSDIWSLGCVLYELSVCKRAFERSNILQTMEAILRESPPLLPERFPVKVQQLYLQMLSKEPEHRQTAAELLEEFSHIELKPTDKQKFSTQSSTSDAESKLSHPEFRRSFSNSPLINKHIRSSLQVPSSPIHSSSSMDSVDSFENNPAGLHHFRHILANKLMEFLFLDDVQETNDNFDPFSSTAKEIKTDHYRSKAQQLVGSENFTQCYNYLHDQREKQSKDPRCTDDILLSGLETLCSNSYACKLINELVLHECLNDINERTKNS</sequence>
<dbReference type="PROSITE" id="PS00108">
    <property type="entry name" value="PROTEIN_KINASE_ST"/>
    <property type="match status" value="1"/>
</dbReference>
<comment type="similarity">
    <text evidence="1">Belongs to the protein kinase superfamily. NEK Ser/Thr protein kinase family. NIMA subfamily.</text>
</comment>
<dbReference type="OrthoDB" id="248923at2759"/>
<comment type="catalytic activity">
    <reaction evidence="9">
        <text>L-seryl-[protein] + ATP = O-phospho-L-seryl-[protein] + ADP + H(+)</text>
        <dbReference type="Rhea" id="RHEA:17989"/>
        <dbReference type="Rhea" id="RHEA-COMP:9863"/>
        <dbReference type="Rhea" id="RHEA-COMP:11604"/>
        <dbReference type="ChEBI" id="CHEBI:15378"/>
        <dbReference type="ChEBI" id="CHEBI:29999"/>
        <dbReference type="ChEBI" id="CHEBI:30616"/>
        <dbReference type="ChEBI" id="CHEBI:83421"/>
        <dbReference type="ChEBI" id="CHEBI:456216"/>
        <dbReference type="EC" id="2.7.11.1"/>
    </reaction>
</comment>
<evidence type="ECO:0000256" key="6">
    <source>
        <dbReference type="ARBA" id="ARBA00022777"/>
    </source>
</evidence>
<dbReference type="Pfam" id="PF00069">
    <property type="entry name" value="Pkinase"/>
    <property type="match status" value="1"/>
</dbReference>
<evidence type="ECO:0000313" key="14">
    <source>
        <dbReference type="Proteomes" id="UP000663832"/>
    </source>
</evidence>
<reference evidence="12" key="1">
    <citation type="submission" date="2021-02" db="EMBL/GenBank/DDBJ databases">
        <authorList>
            <person name="Nowell W R."/>
        </authorList>
    </citation>
    <scope>NUCLEOTIDE SEQUENCE</scope>
</reference>
<dbReference type="PANTHER" id="PTHR44899:SF8">
    <property type="entry name" value="NIMA-RELATED KINASE 11"/>
    <property type="match status" value="1"/>
</dbReference>
<evidence type="ECO:0000259" key="11">
    <source>
        <dbReference type="PROSITE" id="PS50011"/>
    </source>
</evidence>
<dbReference type="InterPro" id="IPR011009">
    <property type="entry name" value="Kinase-like_dom_sf"/>
</dbReference>
<evidence type="ECO:0000256" key="9">
    <source>
        <dbReference type="ARBA" id="ARBA00048679"/>
    </source>
</evidence>
<dbReference type="Proteomes" id="UP000663832">
    <property type="component" value="Unassembled WGS sequence"/>
</dbReference>